<sequence>MLRVQKTSYPNVADLTDRIYVNTQILPENYAALRSGFAGYPSNPRWTVAKYQAWKIGRQLRDAYTKGHMIVRSTDSMLVPIQEGDSLDDKPPSKNIWKIPQIRLIGYQTV</sequence>
<gene>
    <name evidence="1" type="ORF">C7H19_16785</name>
</gene>
<dbReference type="OrthoDB" id="425721at2"/>
<dbReference type="RefSeq" id="WP_106458075.1">
    <property type="nucleotide sequence ID" value="NZ_PXOH01000020.1"/>
</dbReference>
<dbReference type="AlphaFoldDB" id="A0A2T1LV86"/>
<comment type="caution">
    <text evidence="1">The sequence shown here is derived from an EMBL/GenBank/DDBJ whole genome shotgun (WGS) entry which is preliminary data.</text>
</comment>
<name>A0A2T1LV86_9CHRO</name>
<proteinExistence type="predicted"/>
<evidence type="ECO:0000313" key="1">
    <source>
        <dbReference type="EMBL" id="PSF35435.1"/>
    </source>
</evidence>
<organism evidence="1 2">
    <name type="scientific">Aphanothece hegewaldii CCALA 016</name>
    <dbReference type="NCBI Taxonomy" id="2107694"/>
    <lineage>
        <taxon>Bacteria</taxon>
        <taxon>Bacillati</taxon>
        <taxon>Cyanobacteriota</taxon>
        <taxon>Cyanophyceae</taxon>
        <taxon>Oscillatoriophycideae</taxon>
        <taxon>Chroococcales</taxon>
        <taxon>Aphanothecaceae</taxon>
        <taxon>Aphanothece</taxon>
    </lineage>
</organism>
<protein>
    <submittedName>
        <fullName evidence="1">Uncharacterized protein</fullName>
    </submittedName>
</protein>
<accession>A0A2T1LV86</accession>
<reference evidence="1 2" key="2">
    <citation type="submission" date="2018-03" db="EMBL/GenBank/DDBJ databases">
        <authorList>
            <person name="Keele B.F."/>
        </authorList>
    </citation>
    <scope>NUCLEOTIDE SEQUENCE [LARGE SCALE GENOMIC DNA]</scope>
    <source>
        <strain evidence="1 2">CCALA 016</strain>
    </source>
</reference>
<dbReference type="EMBL" id="PXOH01000020">
    <property type="protein sequence ID" value="PSF35435.1"/>
    <property type="molecule type" value="Genomic_DNA"/>
</dbReference>
<keyword evidence="2" id="KW-1185">Reference proteome</keyword>
<reference evidence="1 2" key="1">
    <citation type="submission" date="2018-03" db="EMBL/GenBank/DDBJ databases">
        <title>The ancient ancestry and fast evolution of plastids.</title>
        <authorList>
            <person name="Moore K.R."/>
            <person name="Magnabosco C."/>
            <person name="Momper L."/>
            <person name="Gold D.A."/>
            <person name="Bosak T."/>
            <person name="Fournier G.P."/>
        </authorList>
    </citation>
    <scope>NUCLEOTIDE SEQUENCE [LARGE SCALE GENOMIC DNA]</scope>
    <source>
        <strain evidence="1 2">CCALA 016</strain>
    </source>
</reference>
<dbReference type="Proteomes" id="UP000239001">
    <property type="component" value="Unassembled WGS sequence"/>
</dbReference>
<evidence type="ECO:0000313" key="2">
    <source>
        <dbReference type="Proteomes" id="UP000239001"/>
    </source>
</evidence>